<protein>
    <recommendedName>
        <fullName evidence="6">Glycosyl transferase family 1 domain-containing protein</fullName>
    </recommendedName>
</protein>
<dbReference type="Pfam" id="PF00534">
    <property type="entry name" value="Glycos_transf_1"/>
    <property type="match status" value="1"/>
</dbReference>
<comment type="caution">
    <text evidence="4">The sequence shown here is derived from an EMBL/GenBank/DDBJ whole genome shotgun (WGS) entry which is preliminary data.</text>
</comment>
<dbReference type="InterPro" id="IPR028098">
    <property type="entry name" value="Glyco_trans_4-like_N"/>
</dbReference>
<evidence type="ECO:0000259" key="2">
    <source>
        <dbReference type="Pfam" id="PF00534"/>
    </source>
</evidence>
<dbReference type="PANTHER" id="PTHR46401">
    <property type="entry name" value="GLYCOSYLTRANSFERASE WBBK-RELATED"/>
    <property type="match status" value="1"/>
</dbReference>
<dbReference type="Proteomes" id="UP000179237">
    <property type="component" value="Unassembled WGS sequence"/>
</dbReference>
<accession>A0A1F5FVK3</accession>
<dbReference type="GO" id="GO:0016757">
    <property type="term" value="F:glycosyltransferase activity"/>
    <property type="evidence" value="ECO:0007669"/>
    <property type="project" value="InterPro"/>
</dbReference>
<feature type="domain" description="Glycosyl transferase family 1" evidence="2">
    <location>
        <begin position="198"/>
        <end position="354"/>
    </location>
</feature>
<dbReference type="InterPro" id="IPR001296">
    <property type="entry name" value="Glyco_trans_1"/>
</dbReference>
<dbReference type="PANTHER" id="PTHR46401:SF2">
    <property type="entry name" value="GLYCOSYLTRANSFERASE WBBK-RELATED"/>
    <property type="match status" value="1"/>
</dbReference>
<keyword evidence="1" id="KW-0808">Transferase</keyword>
<reference evidence="4 5" key="1">
    <citation type="journal article" date="2016" name="Nat. Commun.">
        <title>Thousands of microbial genomes shed light on interconnected biogeochemical processes in an aquifer system.</title>
        <authorList>
            <person name="Anantharaman K."/>
            <person name="Brown C.T."/>
            <person name="Hug L.A."/>
            <person name="Sharon I."/>
            <person name="Castelle C.J."/>
            <person name="Probst A.J."/>
            <person name="Thomas B.C."/>
            <person name="Singh A."/>
            <person name="Wilkins M.J."/>
            <person name="Karaoz U."/>
            <person name="Brodie E.L."/>
            <person name="Williams K.H."/>
            <person name="Hubbard S.S."/>
            <person name="Banfield J.F."/>
        </authorList>
    </citation>
    <scope>NUCLEOTIDE SEQUENCE [LARGE SCALE GENOMIC DNA]</scope>
</reference>
<dbReference type="SUPFAM" id="SSF53756">
    <property type="entry name" value="UDP-Glycosyltransferase/glycogen phosphorylase"/>
    <property type="match status" value="1"/>
</dbReference>
<name>A0A1F5FVK3_9BACT</name>
<dbReference type="EMBL" id="MFAQ01000011">
    <property type="protein sequence ID" value="OGD83641.1"/>
    <property type="molecule type" value="Genomic_DNA"/>
</dbReference>
<gene>
    <name evidence="4" type="ORF">A2572_01290</name>
</gene>
<dbReference type="GO" id="GO:0009103">
    <property type="term" value="P:lipopolysaccharide biosynthetic process"/>
    <property type="evidence" value="ECO:0007669"/>
    <property type="project" value="TreeGrafter"/>
</dbReference>
<dbReference type="AlphaFoldDB" id="A0A1F5FVK3"/>
<sequence>MRIGIDARLYGPEHTGLGRYVTNLVDNLLKQDKENEYILFVDKKYSHSFQGLANVKIVKINIPIYSFSEQIILPLVYLKEKLDLLHVPHFNAPILYPKKFVVTLHDLIKHTSKGKETTTRFLAGYLLKRLGYAIEFWIMSRRATAIITPTNYVKKDVSRNLKVNENKIFVTYEASDGKIKETNLSPKIATKTLTDYNLQKPFVIYTGNVYPHKNLDVLIDAVLSHNSKKEVDLNLAIVCARSVFYKRVEAKIASHKAQNIIKLLGFVSDDELSKLYSLALCLVHPSKMEGFGLTGIEAMAVGLPVISSNASCLPEVYGNAALYFDPNSVSDLVAVLEKMISSQELRQELILRGKLQAKKYSWKRMAKETIDIYNSFCK</sequence>
<organism evidence="4 5">
    <name type="scientific">Candidatus Collierbacteria bacterium RIFOXYD1_FULL_40_9</name>
    <dbReference type="NCBI Taxonomy" id="1817731"/>
    <lineage>
        <taxon>Bacteria</taxon>
        <taxon>Candidatus Collieribacteriota</taxon>
    </lineage>
</organism>
<feature type="domain" description="Glycosyltransferase subfamily 4-like N-terminal" evidence="3">
    <location>
        <begin position="16"/>
        <end position="172"/>
    </location>
</feature>
<dbReference type="Gene3D" id="3.40.50.2000">
    <property type="entry name" value="Glycogen Phosphorylase B"/>
    <property type="match status" value="2"/>
</dbReference>
<dbReference type="Pfam" id="PF13439">
    <property type="entry name" value="Glyco_transf_4"/>
    <property type="match status" value="1"/>
</dbReference>
<evidence type="ECO:0000259" key="3">
    <source>
        <dbReference type="Pfam" id="PF13439"/>
    </source>
</evidence>
<evidence type="ECO:0000256" key="1">
    <source>
        <dbReference type="ARBA" id="ARBA00022679"/>
    </source>
</evidence>
<evidence type="ECO:0000313" key="4">
    <source>
        <dbReference type="EMBL" id="OGD83641.1"/>
    </source>
</evidence>
<evidence type="ECO:0000313" key="5">
    <source>
        <dbReference type="Proteomes" id="UP000179237"/>
    </source>
</evidence>
<proteinExistence type="predicted"/>
<evidence type="ECO:0008006" key="6">
    <source>
        <dbReference type="Google" id="ProtNLM"/>
    </source>
</evidence>
<dbReference type="CDD" id="cd03809">
    <property type="entry name" value="GT4_MtfB-like"/>
    <property type="match status" value="1"/>
</dbReference>